<sequence length="85" mass="9329">MSVANGRYMMEISLLLALKITSSKSEDRLDNVSKSDGLRTSFHLSLVDLLEVVLCSGGGGGSSRGRRQRRGEDVVHPHKVFLEDL</sequence>
<proteinExistence type="predicted"/>
<accession>A0AAD5D1Q0</accession>
<comment type="caution">
    <text evidence="1">The sequence shown here is derived from an EMBL/GenBank/DDBJ whole genome shotgun (WGS) entry which is preliminary data.</text>
</comment>
<name>A0AAD5D1Q0_AMBAR</name>
<dbReference type="Proteomes" id="UP001206925">
    <property type="component" value="Unassembled WGS sequence"/>
</dbReference>
<dbReference type="EMBL" id="JAMZMK010006160">
    <property type="protein sequence ID" value="KAI7750365.1"/>
    <property type="molecule type" value="Genomic_DNA"/>
</dbReference>
<evidence type="ECO:0000313" key="1">
    <source>
        <dbReference type="EMBL" id="KAI7750365.1"/>
    </source>
</evidence>
<reference evidence="1" key="1">
    <citation type="submission" date="2022-06" db="EMBL/GenBank/DDBJ databases">
        <title>Uncovering the hologenomic basis of an extraordinary plant invasion.</title>
        <authorList>
            <person name="Bieker V.C."/>
            <person name="Martin M.D."/>
            <person name="Gilbert T."/>
            <person name="Hodgins K."/>
            <person name="Battlay P."/>
            <person name="Petersen B."/>
            <person name="Wilson J."/>
        </authorList>
    </citation>
    <scope>NUCLEOTIDE SEQUENCE</scope>
    <source>
        <strain evidence="1">AA19_3_7</strain>
        <tissue evidence="1">Leaf</tissue>
    </source>
</reference>
<organism evidence="1 2">
    <name type="scientific">Ambrosia artemisiifolia</name>
    <name type="common">Common ragweed</name>
    <dbReference type="NCBI Taxonomy" id="4212"/>
    <lineage>
        <taxon>Eukaryota</taxon>
        <taxon>Viridiplantae</taxon>
        <taxon>Streptophyta</taxon>
        <taxon>Embryophyta</taxon>
        <taxon>Tracheophyta</taxon>
        <taxon>Spermatophyta</taxon>
        <taxon>Magnoliopsida</taxon>
        <taxon>eudicotyledons</taxon>
        <taxon>Gunneridae</taxon>
        <taxon>Pentapetalae</taxon>
        <taxon>asterids</taxon>
        <taxon>campanulids</taxon>
        <taxon>Asterales</taxon>
        <taxon>Asteraceae</taxon>
        <taxon>Asteroideae</taxon>
        <taxon>Heliantheae alliance</taxon>
        <taxon>Heliantheae</taxon>
        <taxon>Ambrosia</taxon>
    </lineage>
</organism>
<dbReference type="AlphaFoldDB" id="A0AAD5D1Q0"/>
<evidence type="ECO:0000313" key="2">
    <source>
        <dbReference type="Proteomes" id="UP001206925"/>
    </source>
</evidence>
<gene>
    <name evidence="1" type="ORF">M8C21_014691</name>
</gene>
<keyword evidence="2" id="KW-1185">Reference proteome</keyword>
<feature type="non-terminal residue" evidence="1">
    <location>
        <position position="1"/>
    </location>
</feature>
<protein>
    <submittedName>
        <fullName evidence="1">Uncharacterized protein</fullName>
    </submittedName>
</protein>